<dbReference type="PANTHER" id="PTHR43630:SF2">
    <property type="entry name" value="GLYCOSYLTRANSFERASE"/>
    <property type="match status" value="1"/>
</dbReference>
<dbReference type="Gene3D" id="3.90.550.10">
    <property type="entry name" value="Spore Coat Polysaccharide Biosynthesis Protein SpsA, Chain A"/>
    <property type="match status" value="1"/>
</dbReference>
<dbReference type="InterPro" id="IPR029044">
    <property type="entry name" value="Nucleotide-diphossugar_trans"/>
</dbReference>
<dbReference type="EMBL" id="LITT01000062">
    <property type="protein sequence ID" value="OAA83364.1"/>
    <property type="molecule type" value="Genomic_DNA"/>
</dbReference>
<keyword evidence="2" id="KW-0328">Glycosyltransferase</keyword>
<keyword evidence="2" id="KW-0808">Transferase</keyword>
<organism evidence="2 3">
    <name type="scientific">Clostridium ljungdahlii</name>
    <dbReference type="NCBI Taxonomy" id="1538"/>
    <lineage>
        <taxon>Bacteria</taxon>
        <taxon>Bacillati</taxon>
        <taxon>Bacillota</taxon>
        <taxon>Clostridia</taxon>
        <taxon>Eubacteriales</taxon>
        <taxon>Clostridiaceae</taxon>
        <taxon>Clostridium</taxon>
    </lineage>
</organism>
<proteinExistence type="predicted"/>
<dbReference type="InterPro" id="IPR001173">
    <property type="entry name" value="Glyco_trans_2-like"/>
</dbReference>
<dbReference type="GO" id="GO:0016757">
    <property type="term" value="F:glycosyltransferase activity"/>
    <property type="evidence" value="ECO:0007669"/>
    <property type="project" value="UniProtKB-KW"/>
</dbReference>
<dbReference type="CDD" id="cd02511">
    <property type="entry name" value="Beta4Glucosyltransferase"/>
    <property type="match status" value="1"/>
</dbReference>
<accession>A0A168LKQ8</accession>
<dbReference type="AlphaFoldDB" id="A0A168LKQ8"/>
<reference evidence="2 3" key="1">
    <citation type="journal article" date="2015" name="Biotechnol. Bioeng.">
        <title>Genome sequence and phenotypic characterization of Caulobacter segnis.</title>
        <authorList>
            <person name="Patel S."/>
            <person name="Fletcher B."/>
            <person name="Scott D.C."/>
            <person name="Ely B."/>
        </authorList>
    </citation>
    <scope>NUCLEOTIDE SEQUENCE [LARGE SCALE GENOMIC DNA]</scope>
    <source>
        <strain evidence="2 3">ERI-2</strain>
    </source>
</reference>
<feature type="domain" description="Glycosyltransferase 2-like" evidence="1">
    <location>
        <begin position="5"/>
        <end position="138"/>
    </location>
</feature>
<dbReference type="EC" id="2.4.1.-" evidence="2"/>
<dbReference type="PANTHER" id="PTHR43630">
    <property type="entry name" value="POLY-BETA-1,6-N-ACETYL-D-GLUCOSAMINE SYNTHASE"/>
    <property type="match status" value="1"/>
</dbReference>
<protein>
    <submittedName>
        <fullName evidence="2">SPBc2 prophage-derived glycosyltransferase SunS</fullName>
        <ecNumber evidence="2">2.4.1.-</ecNumber>
    </submittedName>
</protein>
<evidence type="ECO:0000313" key="3">
    <source>
        <dbReference type="Proteomes" id="UP000077407"/>
    </source>
</evidence>
<gene>
    <name evidence="2" type="primary">sunS_6</name>
    <name evidence="2" type="ORF">WY13_03692</name>
</gene>
<dbReference type="Proteomes" id="UP000077407">
    <property type="component" value="Unassembled WGS sequence"/>
</dbReference>
<evidence type="ECO:0000259" key="1">
    <source>
        <dbReference type="Pfam" id="PF00535"/>
    </source>
</evidence>
<dbReference type="PATRIC" id="fig|1538.10.peg.3770"/>
<dbReference type="SUPFAM" id="SSF53448">
    <property type="entry name" value="Nucleotide-diphospho-sugar transferases"/>
    <property type="match status" value="1"/>
</dbReference>
<comment type="caution">
    <text evidence="2">The sequence shown here is derived from an EMBL/GenBank/DDBJ whole genome shotgun (WGS) entry which is preliminary data.</text>
</comment>
<sequence length="148" mass="17214">MITVSLCMIVKNEEDTIGRCLDSVKEVVDEFVIVDTGSSDNTKNVIKKYTNNIYDFKWIDDFSAARNFAFSKATKEYIFWLDADDILLPEDIKKFKFLKKNLDTSIDSVTMKYNISFDEYGNITTSYRRNRLVKREKNLNGLDLSMSI</sequence>
<name>A0A168LKQ8_9CLOT</name>
<evidence type="ECO:0000313" key="2">
    <source>
        <dbReference type="EMBL" id="OAA83364.1"/>
    </source>
</evidence>
<dbReference type="Pfam" id="PF00535">
    <property type="entry name" value="Glycos_transf_2"/>
    <property type="match status" value="1"/>
</dbReference>